<dbReference type="AlphaFoldDB" id="A0A7J6IZC3"/>
<protein>
    <submittedName>
        <fullName evidence="2">Uncharacterized protein</fullName>
    </submittedName>
</protein>
<feature type="region of interest" description="Disordered" evidence="1">
    <location>
        <begin position="63"/>
        <end position="87"/>
    </location>
</feature>
<reference evidence="2 3" key="2">
    <citation type="submission" date="2020-04" db="EMBL/GenBank/DDBJ databases">
        <title>Genome sequencing and assembly of multiple isolates from the Colletotrichum gloeosporioides species complex.</title>
        <authorList>
            <person name="Gan P."/>
            <person name="Shirasu K."/>
        </authorList>
    </citation>
    <scope>NUCLEOTIDE SEQUENCE [LARGE SCALE GENOMIC DNA]</scope>
    <source>
        <strain evidence="2 3">Nara gc5</strain>
    </source>
</reference>
<reference evidence="2 3" key="1">
    <citation type="submission" date="2012-08" db="EMBL/GenBank/DDBJ databases">
        <authorList>
            <person name="Gan P.H.P."/>
            <person name="Ikeda K."/>
            <person name="Irieda H."/>
            <person name="Narusaka M."/>
            <person name="O'Connell R.J."/>
            <person name="Narusaka Y."/>
            <person name="Takano Y."/>
            <person name="Kubo Y."/>
            <person name="Shirasu K."/>
        </authorList>
    </citation>
    <scope>NUCLEOTIDE SEQUENCE [LARGE SCALE GENOMIC DNA]</scope>
    <source>
        <strain evidence="2 3">Nara gc5</strain>
    </source>
</reference>
<dbReference type="EMBL" id="ANPB02000005">
    <property type="protein sequence ID" value="KAF4482486.1"/>
    <property type="molecule type" value="Genomic_DNA"/>
</dbReference>
<evidence type="ECO:0000256" key="1">
    <source>
        <dbReference type="SAM" id="MobiDB-lite"/>
    </source>
</evidence>
<gene>
    <name evidence="2" type="ORF">CGGC5_v008889</name>
</gene>
<sequence>MPKFSCQTPPHLLAIYTASRAPSSLNHEHCLEAPALPPGPLPRPCGAKKFTELVRGTSPFVEPVGLHAQHSGNKKGHHHTEQRETSR</sequence>
<dbReference type="RefSeq" id="XP_066008439.1">
    <property type="nucleotide sequence ID" value="XM_066152077.1"/>
</dbReference>
<accession>A0A7J6IZC3</accession>
<proteinExistence type="predicted"/>
<organism evidence="2 3">
    <name type="scientific">Colletotrichum fructicola (strain Nara gc5)</name>
    <name type="common">Anthracnose fungus</name>
    <name type="synonym">Colletotrichum gloeosporioides (strain Nara gc5)</name>
    <dbReference type="NCBI Taxonomy" id="1213859"/>
    <lineage>
        <taxon>Eukaryota</taxon>
        <taxon>Fungi</taxon>
        <taxon>Dikarya</taxon>
        <taxon>Ascomycota</taxon>
        <taxon>Pezizomycotina</taxon>
        <taxon>Sordariomycetes</taxon>
        <taxon>Hypocreomycetidae</taxon>
        <taxon>Glomerellales</taxon>
        <taxon>Glomerellaceae</taxon>
        <taxon>Colletotrichum</taxon>
        <taxon>Colletotrichum gloeosporioides species complex</taxon>
    </lineage>
</organism>
<keyword evidence="3" id="KW-1185">Reference proteome</keyword>
<dbReference type="InParanoid" id="A0A7J6IZC3"/>
<dbReference type="GeneID" id="90980014"/>
<evidence type="ECO:0000313" key="3">
    <source>
        <dbReference type="Proteomes" id="UP000011096"/>
    </source>
</evidence>
<dbReference type="Proteomes" id="UP000011096">
    <property type="component" value="Unassembled WGS sequence"/>
</dbReference>
<name>A0A7J6IZC3_COLFN</name>
<evidence type="ECO:0000313" key="2">
    <source>
        <dbReference type="EMBL" id="KAF4482486.1"/>
    </source>
</evidence>
<comment type="caution">
    <text evidence="2">The sequence shown here is derived from an EMBL/GenBank/DDBJ whole genome shotgun (WGS) entry which is preliminary data.</text>
</comment>